<evidence type="ECO:0000256" key="1">
    <source>
        <dbReference type="SAM" id="MobiDB-lite"/>
    </source>
</evidence>
<sequence length="358" mass="38811">MHMYHVRGSNTPSPPTASSLMSTSVLNQRNQGPIQLNPSDGFKALHSDAVGSSRGMGSSLGGWWSLSRPLGHEASPPINWPLETEWVFSWSWKHPAPSTPRRDNEQRRLAGRGGIGRPPPEMSPLRPGSQRPQIPDGRWCGVTQEGGRRESGKPNVGGAGTFLATMSLKSRCQSKGGKYQTTQRSPFGVGETEQHCRSGWRDGRMDEGKKGRRGKWYRGRGTDGLQMRRMSDAGSARGQIRCKRCVLWSPGVAQEQIVWTKAKTPRRSGCAVLGRPEAAGTVPTGGVWMRAKGDDRGWKERLRGANGGPSSGIGIGGVRVAVLAAIQSIIIMLSWLAHRSLLVQPATRLADRPEAGTS</sequence>
<gene>
    <name evidence="2" type="ORF">EDB81DRAFT_762425</name>
</gene>
<name>A0A9P9EAV5_9HYPO</name>
<feature type="region of interest" description="Disordered" evidence="1">
    <location>
        <begin position="1"/>
        <end position="20"/>
    </location>
</feature>
<dbReference type="Proteomes" id="UP000738349">
    <property type="component" value="Unassembled WGS sequence"/>
</dbReference>
<dbReference type="EMBL" id="JAGMUV010000014">
    <property type="protein sequence ID" value="KAH7134093.1"/>
    <property type="molecule type" value="Genomic_DNA"/>
</dbReference>
<reference evidence="2" key="1">
    <citation type="journal article" date="2021" name="Nat. Commun.">
        <title>Genetic determinants of endophytism in the Arabidopsis root mycobiome.</title>
        <authorList>
            <person name="Mesny F."/>
            <person name="Miyauchi S."/>
            <person name="Thiergart T."/>
            <person name="Pickel B."/>
            <person name="Atanasova L."/>
            <person name="Karlsson M."/>
            <person name="Huettel B."/>
            <person name="Barry K.W."/>
            <person name="Haridas S."/>
            <person name="Chen C."/>
            <person name="Bauer D."/>
            <person name="Andreopoulos W."/>
            <person name="Pangilinan J."/>
            <person name="LaButti K."/>
            <person name="Riley R."/>
            <person name="Lipzen A."/>
            <person name="Clum A."/>
            <person name="Drula E."/>
            <person name="Henrissat B."/>
            <person name="Kohler A."/>
            <person name="Grigoriev I.V."/>
            <person name="Martin F.M."/>
            <person name="Hacquard S."/>
        </authorList>
    </citation>
    <scope>NUCLEOTIDE SEQUENCE</scope>
    <source>
        <strain evidence="2">MPI-CAGE-AT-0147</strain>
    </source>
</reference>
<feature type="compositionally biased region" description="Polar residues" evidence="1">
    <location>
        <begin position="8"/>
        <end position="20"/>
    </location>
</feature>
<feature type="compositionally biased region" description="Polar residues" evidence="1">
    <location>
        <begin position="176"/>
        <end position="185"/>
    </location>
</feature>
<organism evidence="2 3">
    <name type="scientific">Dactylonectria macrodidyma</name>
    <dbReference type="NCBI Taxonomy" id="307937"/>
    <lineage>
        <taxon>Eukaryota</taxon>
        <taxon>Fungi</taxon>
        <taxon>Dikarya</taxon>
        <taxon>Ascomycota</taxon>
        <taxon>Pezizomycotina</taxon>
        <taxon>Sordariomycetes</taxon>
        <taxon>Hypocreomycetidae</taxon>
        <taxon>Hypocreales</taxon>
        <taxon>Nectriaceae</taxon>
        <taxon>Dactylonectria</taxon>
    </lineage>
</organism>
<feature type="region of interest" description="Disordered" evidence="1">
    <location>
        <begin position="176"/>
        <end position="220"/>
    </location>
</feature>
<evidence type="ECO:0000313" key="2">
    <source>
        <dbReference type="EMBL" id="KAH7134093.1"/>
    </source>
</evidence>
<feature type="compositionally biased region" description="Basic and acidic residues" evidence="1">
    <location>
        <begin position="192"/>
        <end position="209"/>
    </location>
</feature>
<protein>
    <submittedName>
        <fullName evidence="2">Uncharacterized protein</fullName>
    </submittedName>
</protein>
<evidence type="ECO:0000313" key="3">
    <source>
        <dbReference type="Proteomes" id="UP000738349"/>
    </source>
</evidence>
<keyword evidence="3" id="KW-1185">Reference proteome</keyword>
<dbReference type="AlphaFoldDB" id="A0A9P9EAV5"/>
<accession>A0A9P9EAV5</accession>
<feature type="region of interest" description="Disordered" evidence="1">
    <location>
        <begin position="95"/>
        <end position="156"/>
    </location>
</feature>
<comment type="caution">
    <text evidence="2">The sequence shown here is derived from an EMBL/GenBank/DDBJ whole genome shotgun (WGS) entry which is preliminary data.</text>
</comment>
<proteinExistence type="predicted"/>